<evidence type="ECO:0008006" key="6">
    <source>
        <dbReference type="Google" id="ProtNLM"/>
    </source>
</evidence>
<feature type="domain" description="WW" evidence="3">
    <location>
        <begin position="412"/>
        <end position="445"/>
    </location>
</feature>
<evidence type="ECO:0000313" key="5">
    <source>
        <dbReference type="Proteomes" id="UP000054097"/>
    </source>
</evidence>
<dbReference type="EMBL" id="KN824285">
    <property type="protein sequence ID" value="KIM30189.1"/>
    <property type="molecule type" value="Genomic_DNA"/>
</dbReference>
<dbReference type="Pfam" id="PF00069">
    <property type="entry name" value="Pkinase"/>
    <property type="match status" value="1"/>
</dbReference>
<name>A0A0C3BDJ8_SERVB</name>
<dbReference type="PROSITE" id="PS01159">
    <property type="entry name" value="WW_DOMAIN_1"/>
    <property type="match status" value="1"/>
</dbReference>
<dbReference type="PROSITE" id="PS50011">
    <property type="entry name" value="PROTEIN_KINASE_DOM"/>
    <property type="match status" value="1"/>
</dbReference>
<dbReference type="Gene3D" id="2.20.70.10">
    <property type="match status" value="1"/>
</dbReference>
<accession>A0A0C3BDJ8</accession>
<dbReference type="InterPro" id="IPR036020">
    <property type="entry name" value="WW_dom_sf"/>
</dbReference>
<evidence type="ECO:0000313" key="4">
    <source>
        <dbReference type="EMBL" id="KIM30189.1"/>
    </source>
</evidence>
<dbReference type="STRING" id="933852.A0A0C3BDJ8"/>
<feature type="region of interest" description="Disordered" evidence="1">
    <location>
        <begin position="33"/>
        <end position="73"/>
    </location>
</feature>
<dbReference type="InterPro" id="IPR051681">
    <property type="entry name" value="Ser/Thr_Kinases-Pseudokinases"/>
</dbReference>
<dbReference type="SUPFAM" id="SSF51045">
    <property type="entry name" value="WW domain"/>
    <property type="match status" value="1"/>
</dbReference>
<evidence type="ECO:0000259" key="2">
    <source>
        <dbReference type="PROSITE" id="PS50011"/>
    </source>
</evidence>
<reference evidence="5" key="2">
    <citation type="submission" date="2015-01" db="EMBL/GenBank/DDBJ databases">
        <title>Evolutionary Origins and Diversification of the Mycorrhizal Mutualists.</title>
        <authorList>
            <consortium name="DOE Joint Genome Institute"/>
            <consortium name="Mycorrhizal Genomics Consortium"/>
            <person name="Kohler A."/>
            <person name="Kuo A."/>
            <person name="Nagy L.G."/>
            <person name="Floudas D."/>
            <person name="Copeland A."/>
            <person name="Barry K.W."/>
            <person name="Cichocki N."/>
            <person name="Veneault-Fourrey C."/>
            <person name="LaButti K."/>
            <person name="Lindquist E.A."/>
            <person name="Lipzen A."/>
            <person name="Lundell T."/>
            <person name="Morin E."/>
            <person name="Murat C."/>
            <person name="Riley R."/>
            <person name="Ohm R."/>
            <person name="Sun H."/>
            <person name="Tunlid A."/>
            <person name="Henrissat B."/>
            <person name="Grigoriev I.V."/>
            <person name="Hibbett D.S."/>
            <person name="Martin F."/>
        </authorList>
    </citation>
    <scope>NUCLEOTIDE SEQUENCE [LARGE SCALE GENOMIC DNA]</scope>
    <source>
        <strain evidence="5">MAFF 305830</strain>
    </source>
</reference>
<dbReference type="SMART" id="SM00220">
    <property type="entry name" value="S_TKc"/>
    <property type="match status" value="1"/>
</dbReference>
<protein>
    <recommendedName>
        <fullName evidence="6">Protein kinase domain-containing protein</fullName>
    </recommendedName>
</protein>
<dbReference type="InterPro" id="IPR001202">
    <property type="entry name" value="WW_dom"/>
</dbReference>
<dbReference type="AlphaFoldDB" id="A0A0C3BDJ8"/>
<dbReference type="PANTHER" id="PTHR44329">
    <property type="entry name" value="SERINE/THREONINE-PROTEIN KINASE TNNI3K-RELATED"/>
    <property type="match status" value="1"/>
</dbReference>
<sequence length="448" mass="50319">MQRSNTSRFPSSSNGPVAIHFAEQQFDLPKSLNTLRHAPSPSLSSQPKGLPAIPFSTDQRSKVGSQSNYPSKSMVTPLRHGQIALSLLEPPDLRGQIRIEEYKPVYSGPYSCVYRGKYEKNGQTVIVAVKVLNKIRGAALESMLRKLKRERRTWGALNHPNILPLYGFVDDEDFFQPGALWLQMGDAESFLADQGHSMGVEKRILLWKDVVSGVSYLHSFSPVLIHGDLKPRNVLINESGSAQICDFGLSRIFLEEGSTGMTTTSVHTGTERYLARELVVEGDEARPTTASDVYAMGCIGLEFIFLQIPYSKRKNNLRGAIHSDIRRGVPPGQRPDDLSPTSEYHWTLLVECWNLDPTQRPNSTQLLRRLMVWSERFNHGDIHIPQANSIIEDVGFIRSEPQGGQPILPLNDQLPSGWETKLSTTGRVYFVNNNTKTTTWDDPRLPRR</sequence>
<dbReference type="GO" id="GO:0004674">
    <property type="term" value="F:protein serine/threonine kinase activity"/>
    <property type="evidence" value="ECO:0007669"/>
    <property type="project" value="TreeGrafter"/>
</dbReference>
<organism evidence="4 5">
    <name type="scientific">Serendipita vermifera MAFF 305830</name>
    <dbReference type="NCBI Taxonomy" id="933852"/>
    <lineage>
        <taxon>Eukaryota</taxon>
        <taxon>Fungi</taxon>
        <taxon>Dikarya</taxon>
        <taxon>Basidiomycota</taxon>
        <taxon>Agaricomycotina</taxon>
        <taxon>Agaricomycetes</taxon>
        <taxon>Sebacinales</taxon>
        <taxon>Serendipitaceae</taxon>
        <taxon>Serendipita</taxon>
    </lineage>
</organism>
<dbReference type="GO" id="GO:0005524">
    <property type="term" value="F:ATP binding"/>
    <property type="evidence" value="ECO:0007669"/>
    <property type="project" value="InterPro"/>
</dbReference>
<dbReference type="InterPro" id="IPR008271">
    <property type="entry name" value="Ser/Thr_kinase_AS"/>
</dbReference>
<dbReference type="Gene3D" id="1.10.510.10">
    <property type="entry name" value="Transferase(Phosphotransferase) domain 1"/>
    <property type="match status" value="1"/>
</dbReference>
<evidence type="ECO:0000259" key="3">
    <source>
        <dbReference type="PROSITE" id="PS50020"/>
    </source>
</evidence>
<dbReference type="CDD" id="cd00201">
    <property type="entry name" value="WW"/>
    <property type="match status" value="1"/>
</dbReference>
<dbReference type="PROSITE" id="PS50020">
    <property type="entry name" value="WW_DOMAIN_2"/>
    <property type="match status" value="1"/>
</dbReference>
<dbReference type="Proteomes" id="UP000054097">
    <property type="component" value="Unassembled WGS sequence"/>
</dbReference>
<dbReference type="SUPFAM" id="SSF56112">
    <property type="entry name" value="Protein kinase-like (PK-like)"/>
    <property type="match status" value="1"/>
</dbReference>
<proteinExistence type="predicted"/>
<dbReference type="HOGENOM" id="CLU_611342_0_0_1"/>
<dbReference type="InterPro" id="IPR011009">
    <property type="entry name" value="Kinase-like_dom_sf"/>
</dbReference>
<dbReference type="InterPro" id="IPR000719">
    <property type="entry name" value="Prot_kinase_dom"/>
</dbReference>
<feature type="domain" description="Protein kinase" evidence="2">
    <location>
        <begin position="99"/>
        <end position="372"/>
    </location>
</feature>
<dbReference type="Pfam" id="PF00397">
    <property type="entry name" value="WW"/>
    <property type="match status" value="1"/>
</dbReference>
<keyword evidence="5" id="KW-1185">Reference proteome</keyword>
<feature type="compositionally biased region" description="Polar residues" evidence="1">
    <location>
        <begin position="56"/>
        <end position="73"/>
    </location>
</feature>
<dbReference type="SMART" id="SM00456">
    <property type="entry name" value="WW"/>
    <property type="match status" value="1"/>
</dbReference>
<reference evidence="4 5" key="1">
    <citation type="submission" date="2014-04" db="EMBL/GenBank/DDBJ databases">
        <authorList>
            <consortium name="DOE Joint Genome Institute"/>
            <person name="Kuo A."/>
            <person name="Zuccaro A."/>
            <person name="Kohler A."/>
            <person name="Nagy L.G."/>
            <person name="Floudas D."/>
            <person name="Copeland A."/>
            <person name="Barry K.W."/>
            <person name="Cichocki N."/>
            <person name="Veneault-Fourrey C."/>
            <person name="LaButti K."/>
            <person name="Lindquist E.A."/>
            <person name="Lipzen A."/>
            <person name="Lundell T."/>
            <person name="Morin E."/>
            <person name="Murat C."/>
            <person name="Sun H."/>
            <person name="Tunlid A."/>
            <person name="Henrissat B."/>
            <person name="Grigoriev I.V."/>
            <person name="Hibbett D.S."/>
            <person name="Martin F."/>
            <person name="Nordberg H.P."/>
            <person name="Cantor M.N."/>
            <person name="Hua S.X."/>
        </authorList>
    </citation>
    <scope>NUCLEOTIDE SEQUENCE [LARGE SCALE GENOMIC DNA]</scope>
    <source>
        <strain evidence="4 5">MAFF 305830</strain>
    </source>
</reference>
<gene>
    <name evidence="4" type="ORF">M408DRAFT_22230</name>
</gene>
<dbReference type="OrthoDB" id="4062651at2759"/>
<dbReference type="PROSITE" id="PS00108">
    <property type="entry name" value="PROTEIN_KINASE_ST"/>
    <property type="match status" value="1"/>
</dbReference>
<evidence type="ECO:0000256" key="1">
    <source>
        <dbReference type="SAM" id="MobiDB-lite"/>
    </source>
</evidence>